<sequence>MTSVAIAHAAPVPDMDSRAEQATMQRTVDLLAQWKQLSPARWEAPAPHKPIPQTSGGDTGPAASSKGPTQADPASAQAAAQRCRELMDSWRALKAQQQRSASLDDQELLQHQMSQMRQSIDKMRMTSFEYGH</sequence>
<proteinExistence type="predicted"/>
<reference evidence="2 3" key="1">
    <citation type="submission" date="2023-10" db="EMBL/GenBank/DDBJ databases">
        <authorList>
            <person name="Maclean D."/>
            <person name="Macfadyen A."/>
        </authorList>
    </citation>
    <scope>NUCLEOTIDE SEQUENCE [LARGE SCALE GENOMIC DNA]</scope>
</reference>
<dbReference type="AlphaFoldDB" id="A0AAV1IFJ3"/>
<feature type="region of interest" description="Disordered" evidence="1">
    <location>
        <begin position="39"/>
        <end position="83"/>
    </location>
</feature>
<protein>
    <submittedName>
        <fullName evidence="2">Uncharacterized protein</fullName>
    </submittedName>
</protein>
<evidence type="ECO:0000256" key="1">
    <source>
        <dbReference type="SAM" id="MobiDB-lite"/>
    </source>
</evidence>
<dbReference type="EMBL" id="CAUYUE010000014">
    <property type="protein sequence ID" value="CAK0786119.1"/>
    <property type="molecule type" value="Genomic_DNA"/>
</dbReference>
<feature type="region of interest" description="Disordered" evidence="1">
    <location>
        <begin position="1"/>
        <end position="24"/>
    </location>
</feature>
<organism evidence="2 3">
    <name type="scientific">Coccomyxa viridis</name>
    <dbReference type="NCBI Taxonomy" id="1274662"/>
    <lineage>
        <taxon>Eukaryota</taxon>
        <taxon>Viridiplantae</taxon>
        <taxon>Chlorophyta</taxon>
        <taxon>core chlorophytes</taxon>
        <taxon>Trebouxiophyceae</taxon>
        <taxon>Trebouxiophyceae incertae sedis</taxon>
        <taxon>Coccomyxaceae</taxon>
        <taxon>Coccomyxa</taxon>
    </lineage>
</organism>
<comment type="caution">
    <text evidence="2">The sequence shown here is derived from an EMBL/GenBank/DDBJ whole genome shotgun (WGS) entry which is preliminary data.</text>
</comment>
<gene>
    <name evidence="2" type="ORF">CVIRNUC_009332</name>
</gene>
<accession>A0AAV1IFJ3</accession>
<dbReference type="Proteomes" id="UP001314263">
    <property type="component" value="Unassembled WGS sequence"/>
</dbReference>
<feature type="compositionally biased region" description="Low complexity" evidence="1">
    <location>
        <begin position="70"/>
        <end position="81"/>
    </location>
</feature>
<name>A0AAV1IFJ3_9CHLO</name>
<keyword evidence="3" id="KW-1185">Reference proteome</keyword>
<evidence type="ECO:0000313" key="3">
    <source>
        <dbReference type="Proteomes" id="UP001314263"/>
    </source>
</evidence>
<evidence type="ECO:0000313" key="2">
    <source>
        <dbReference type="EMBL" id="CAK0786119.1"/>
    </source>
</evidence>